<sequence length="337" mass="36937">MDADVPDDTTIRSAIALAMHAPSVHNSQPWRWRIGDETVHLYADPKVILRHTDPDGRDLMLSCGTVLHHFRVAAAALGWRARAHRFPNPAVPEHIASFEFERKVASEQDIALAGAIPRRRTDRRRYSSWPVPLGHIAQMASRAAQEGIVLYRAEAIPLLEKAVADAAAAHALDMEYQTELHVWSGRRGSLDGVPAANTPVPDESSKITSRAFANPLLEQPHSERRTDDASEYLVLATPSDDVMSRLRAGEATSAGLLTATTLGLATCALTEPLEIPMTRAAIRSEVLDNSGFPQMLLRVGWSPSTADPLPRTPRHAVTEMIDSLDGVTTGRRREALR</sequence>
<protein>
    <submittedName>
        <fullName evidence="1">NAD(P)H nitroreductase</fullName>
    </submittedName>
</protein>
<evidence type="ECO:0000313" key="1">
    <source>
        <dbReference type="EMBL" id="MBJ8341314.1"/>
    </source>
</evidence>
<dbReference type="PANTHER" id="PTHR23026:SF123">
    <property type="entry name" value="NAD(P)H NITROREDUCTASE RV3131-RELATED"/>
    <property type="match status" value="1"/>
</dbReference>
<dbReference type="GO" id="GO:0016491">
    <property type="term" value="F:oxidoreductase activity"/>
    <property type="evidence" value="ECO:0007669"/>
    <property type="project" value="InterPro"/>
</dbReference>
<organism evidence="1 2">
    <name type="scientific">Antrihabitans stalagmiti</name>
    <dbReference type="NCBI Taxonomy" id="2799499"/>
    <lineage>
        <taxon>Bacteria</taxon>
        <taxon>Bacillati</taxon>
        <taxon>Actinomycetota</taxon>
        <taxon>Actinomycetes</taxon>
        <taxon>Mycobacteriales</taxon>
        <taxon>Nocardiaceae</taxon>
        <taxon>Antrihabitans</taxon>
    </lineage>
</organism>
<dbReference type="NCBIfam" id="NF047509">
    <property type="entry name" value="Rv3131_FMN_oxido"/>
    <property type="match status" value="1"/>
</dbReference>
<dbReference type="RefSeq" id="WP_199706200.1">
    <property type="nucleotide sequence ID" value="NZ_JAEMNV010000007.1"/>
</dbReference>
<reference evidence="1" key="1">
    <citation type="submission" date="2020-12" db="EMBL/GenBank/DDBJ databases">
        <title>Antrihabitans popcorni sp. nov. and Antrihabitans auranticaus sp. nov., isolated from a larva cave.</title>
        <authorList>
            <person name="Lee S.D."/>
            <person name="Kim I.S."/>
        </authorList>
    </citation>
    <scope>NUCLEOTIDE SEQUENCE</scope>
    <source>
        <strain evidence="1">YC3-6</strain>
    </source>
</reference>
<keyword evidence="2" id="KW-1185">Reference proteome</keyword>
<accession>A0A934NU37</accession>
<dbReference type="InterPro" id="IPR050627">
    <property type="entry name" value="Nitroreductase/BluB"/>
</dbReference>
<dbReference type="InterPro" id="IPR000415">
    <property type="entry name" value="Nitroreductase-like"/>
</dbReference>
<proteinExistence type="predicted"/>
<dbReference type="Gene3D" id="3.40.109.10">
    <property type="entry name" value="NADH Oxidase"/>
    <property type="match status" value="2"/>
</dbReference>
<dbReference type="SUPFAM" id="SSF55469">
    <property type="entry name" value="FMN-dependent nitroreductase-like"/>
    <property type="match status" value="2"/>
</dbReference>
<dbReference type="AlphaFoldDB" id="A0A934NU37"/>
<dbReference type="EMBL" id="JAEMNV010000007">
    <property type="protein sequence ID" value="MBJ8341314.1"/>
    <property type="molecule type" value="Genomic_DNA"/>
</dbReference>
<dbReference type="PANTHER" id="PTHR23026">
    <property type="entry name" value="NADPH NITROREDUCTASE"/>
    <property type="match status" value="1"/>
</dbReference>
<evidence type="ECO:0000313" key="2">
    <source>
        <dbReference type="Proteomes" id="UP000655868"/>
    </source>
</evidence>
<dbReference type="Proteomes" id="UP000655868">
    <property type="component" value="Unassembled WGS sequence"/>
</dbReference>
<name>A0A934NU37_9NOCA</name>
<gene>
    <name evidence="1" type="ORF">JGU71_20730</name>
</gene>
<comment type="caution">
    <text evidence="1">The sequence shown here is derived from an EMBL/GenBank/DDBJ whole genome shotgun (WGS) entry which is preliminary data.</text>
</comment>